<evidence type="ECO:0000256" key="17">
    <source>
        <dbReference type="ARBA" id="ARBA00023211"/>
    </source>
</evidence>
<evidence type="ECO:0000256" key="18">
    <source>
        <dbReference type="ARBA" id="ARBA00040898"/>
    </source>
</evidence>
<keyword evidence="7" id="KW-0328">Glycosyltransferase</keyword>
<keyword evidence="8" id="KW-0808">Transferase</keyword>
<evidence type="ECO:0000256" key="21">
    <source>
        <dbReference type="ARBA" id="ARBA00043065"/>
    </source>
</evidence>
<dbReference type="GO" id="GO:0016263">
    <property type="term" value="F:glycoprotein-N-acetylgalactosamine 3-beta-galactosyltransferase activity"/>
    <property type="evidence" value="ECO:0007669"/>
    <property type="project" value="UniProtKB-EC"/>
</dbReference>
<evidence type="ECO:0000313" key="25">
    <source>
        <dbReference type="Proteomes" id="UP000000304"/>
    </source>
</evidence>
<dbReference type="InterPro" id="IPR003378">
    <property type="entry name" value="Fringe-like_glycosylTrfase"/>
</dbReference>
<dbReference type="PhylomeDB" id="B4QLG9"/>
<evidence type="ECO:0000256" key="11">
    <source>
        <dbReference type="ARBA" id="ARBA00022741"/>
    </source>
</evidence>
<dbReference type="SMR" id="B4QLG9"/>
<evidence type="ECO:0000256" key="15">
    <source>
        <dbReference type="ARBA" id="ARBA00023157"/>
    </source>
</evidence>
<keyword evidence="16" id="KW-0325">Glycoprotein</keyword>
<evidence type="ECO:0000256" key="20">
    <source>
        <dbReference type="ARBA" id="ARBA00042009"/>
    </source>
</evidence>
<dbReference type="Gene3D" id="3.90.550.50">
    <property type="match status" value="1"/>
</dbReference>
<keyword evidence="9" id="KW-0812">Transmembrane</keyword>
<dbReference type="OMA" id="ISFHYTK"/>
<dbReference type="FunFam" id="3.90.550.50:FF:000017">
    <property type="entry name" value="Glycoprotein-N-acetylgalactosamine 3-beta-galactosyltransferase 1"/>
    <property type="match status" value="1"/>
</dbReference>
<dbReference type="Proteomes" id="UP000000304">
    <property type="component" value="Chromosome 3L"/>
</dbReference>
<evidence type="ECO:0000259" key="23">
    <source>
        <dbReference type="Pfam" id="PF02434"/>
    </source>
</evidence>
<evidence type="ECO:0000256" key="16">
    <source>
        <dbReference type="ARBA" id="ARBA00023180"/>
    </source>
</evidence>
<evidence type="ECO:0000256" key="8">
    <source>
        <dbReference type="ARBA" id="ARBA00022679"/>
    </source>
</evidence>
<comment type="subunit">
    <text evidence="5">Homodimer; disulfide-linked.</text>
</comment>
<dbReference type="OrthoDB" id="414175at2759"/>
<gene>
    <name evidence="24" type="primary">Dsim\GD13582</name>
    <name evidence="24" type="ORF">Dsim_GD13582</name>
</gene>
<accession>B4QLG9</accession>
<protein>
    <recommendedName>
        <fullName evidence="18">Glycoprotein-N-acetylgalactosamine 3-beta-galactosyltransferase 1</fullName>
        <ecNumber evidence="6">2.4.1.122</ecNumber>
    </recommendedName>
    <alternativeName>
        <fullName evidence="20">Core 1 O-glycan T-synthase</fullName>
    </alternativeName>
    <alternativeName>
        <fullName evidence="21">Core 1 UDP-galactose:N-acetylgalactosamine-alpha-R beta 1,3-galactosyltransferase 1</fullName>
    </alternativeName>
    <alternativeName>
        <fullName evidence="19">Core 1 beta1,3-galactosyltransferase 1</fullName>
    </alternativeName>
</protein>
<evidence type="ECO:0000256" key="14">
    <source>
        <dbReference type="ARBA" id="ARBA00023136"/>
    </source>
</evidence>
<keyword evidence="10" id="KW-0479">Metal-binding</keyword>
<comment type="similarity">
    <text evidence="4">Belongs to the glycosyltransferase 31 family. Beta3-Gal-T subfamily.</text>
</comment>
<keyword evidence="25" id="KW-1185">Reference proteome</keyword>
<reference evidence="24 25" key="1">
    <citation type="journal article" date="2007" name="Nature">
        <title>Evolution of genes and genomes on the Drosophila phylogeny.</title>
        <authorList>
            <consortium name="Drosophila 12 Genomes Consortium"/>
            <person name="Clark A.G."/>
            <person name="Eisen M.B."/>
            <person name="Smith D.R."/>
            <person name="Bergman C.M."/>
            <person name="Oliver B."/>
            <person name="Markow T.A."/>
            <person name="Kaufman T.C."/>
            <person name="Kellis M."/>
            <person name="Gelbart W."/>
            <person name="Iyer V.N."/>
            <person name="Pollard D.A."/>
            <person name="Sackton T.B."/>
            <person name="Larracuente A.M."/>
            <person name="Singh N.D."/>
            <person name="Abad J.P."/>
            <person name="Abt D.N."/>
            <person name="Adryan B."/>
            <person name="Aguade M."/>
            <person name="Akashi H."/>
            <person name="Anderson W.W."/>
            <person name="Aquadro C.F."/>
            <person name="Ardell D.H."/>
            <person name="Arguello R."/>
            <person name="Artieri C.G."/>
            <person name="Barbash D.A."/>
            <person name="Barker D."/>
            <person name="Barsanti P."/>
            <person name="Batterham P."/>
            <person name="Batzoglou S."/>
            <person name="Begun D."/>
            <person name="Bhutkar A."/>
            <person name="Blanco E."/>
            <person name="Bosak S.A."/>
            <person name="Bradley R.K."/>
            <person name="Brand A.D."/>
            <person name="Brent M.R."/>
            <person name="Brooks A.N."/>
            <person name="Brown R.H."/>
            <person name="Butlin R.K."/>
            <person name="Caggese C."/>
            <person name="Calvi B.R."/>
            <person name="Bernardo de Carvalho A."/>
            <person name="Caspi A."/>
            <person name="Castrezana S."/>
            <person name="Celniker S.E."/>
            <person name="Chang J.L."/>
            <person name="Chapple C."/>
            <person name="Chatterji S."/>
            <person name="Chinwalla A."/>
            <person name="Civetta A."/>
            <person name="Clifton S.W."/>
            <person name="Comeron J.M."/>
            <person name="Costello J.C."/>
            <person name="Coyne J.A."/>
            <person name="Daub J."/>
            <person name="David R.G."/>
            <person name="Delcher A.L."/>
            <person name="Delehaunty K."/>
            <person name="Do C.B."/>
            <person name="Ebling H."/>
            <person name="Edwards K."/>
            <person name="Eickbush T."/>
            <person name="Evans J.D."/>
            <person name="Filipski A."/>
            <person name="Findeiss S."/>
            <person name="Freyhult E."/>
            <person name="Fulton L."/>
            <person name="Fulton R."/>
            <person name="Garcia A.C."/>
            <person name="Gardiner A."/>
            <person name="Garfield D.A."/>
            <person name="Garvin B.E."/>
            <person name="Gibson G."/>
            <person name="Gilbert D."/>
            <person name="Gnerre S."/>
            <person name="Godfrey J."/>
            <person name="Good R."/>
            <person name="Gotea V."/>
            <person name="Gravely B."/>
            <person name="Greenberg A.J."/>
            <person name="Griffiths-Jones S."/>
            <person name="Gross S."/>
            <person name="Guigo R."/>
            <person name="Gustafson E.A."/>
            <person name="Haerty W."/>
            <person name="Hahn M.W."/>
            <person name="Halligan D.L."/>
            <person name="Halpern A.L."/>
            <person name="Halter G.M."/>
            <person name="Han M.V."/>
            <person name="Heger A."/>
            <person name="Hillier L."/>
            <person name="Hinrichs A.S."/>
            <person name="Holmes I."/>
            <person name="Hoskins R.A."/>
            <person name="Hubisz M.J."/>
            <person name="Hultmark D."/>
            <person name="Huntley M.A."/>
            <person name="Jaffe D.B."/>
            <person name="Jagadeeshan S."/>
            <person name="Jeck W.R."/>
            <person name="Johnson J."/>
            <person name="Jones C.D."/>
            <person name="Jordan W.C."/>
            <person name="Karpen G.H."/>
            <person name="Kataoka E."/>
            <person name="Keightley P.D."/>
            <person name="Kheradpour P."/>
            <person name="Kirkness E.F."/>
            <person name="Koerich L.B."/>
            <person name="Kristiansen K."/>
            <person name="Kudrna D."/>
            <person name="Kulathinal R.J."/>
            <person name="Kumar S."/>
            <person name="Kwok R."/>
            <person name="Lander E."/>
            <person name="Langley C.H."/>
            <person name="Lapoint R."/>
            <person name="Lazzaro B.P."/>
            <person name="Lee S.J."/>
            <person name="Levesque L."/>
            <person name="Li R."/>
            <person name="Lin C.F."/>
            <person name="Lin M.F."/>
            <person name="Lindblad-Toh K."/>
            <person name="Llopart A."/>
            <person name="Long M."/>
            <person name="Low L."/>
            <person name="Lozovsky E."/>
            <person name="Lu J."/>
            <person name="Luo M."/>
            <person name="Machado C.A."/>
            <person name="Makalowski W."/>
            <person name="Marzo M."/>
            <person name="Matsuda M."/>
            <person name="Matzkin L."/>
            <person name="McAllister B."/>
            <person name="McBride C.S."/>
            <person name="McKernan B."/>
            <person name="McKernan K."/>
            <person name="Mendez-Lago M."/>
            <person name="Minx P."/>
            <person name="Mollenhauer M.U."/>
            <person name="Montooth K."/>
            <person name="Mount S.M."/>
            <person name="Mu X."/>
            <person name="Myers E."/>
            <person name="Negre B."/>
            <person name="Newfeld S."/>
            <person name="Nielsen R."/>
            <person name="Noor M.A."/>
            <person name="O'Grady P."/>
            <person name="Pachter L."/>
            <person name="Papaceit M."/>
            <person name="Parisi M.J."/>
            <person name="Parisi M."/>
            <person name="Parts L."/>
            <person name="Pedersen J.S."/>
            <person name="Pesole G."/>
            <person name="Phillippy A.M."/>
            <person name="Ponting C.P."/>
            <person name="Pop M."/>
            <person name="Porcelli D."/>
            <person name="Powell J.R."/>
            <person name="Prohaska S."/>
            <person name="Pruitt K."/>
            <person name="Puig M."/>
            <person name="Quesneville H."/>
            <person name="Ram K.R."/>
            <person name="Rand D."/>
            <person name="Rasmussen M.D."/>
            <person name="Reed L.K."/>
            <person name="Reenan R."/>
            <person name="Reily A."/>
            <person name="Remington K.A."/>
            <person name="Rieger T.T."/>
            <person name="Ritchie M.G."/>
            <person name="Robin C."/>
            <person name="Rogers Y.H."/>
            <person name="Rohde C."/>
            <person name="Rozas J."/>
            <person name="Rubenfield M.J."/>
            <person name="Ruiz A."/>
            <person name="Russo S."/>
            <person name="Salzberg S.L."/>
            <person name="Sanchez-Gracia A."/>
            <person name="Saranga D.J."/>
            <person name="Sato H."/>
            <person name="Schaeffer S.W."/>
            <person name="Schatz M.C."/>
            <person name="Schlenke T."/>
            <person name="Schwartz R."/>
            <person name="Segarra C."/>
            <person name="Singh R.S."/>
            <person name="Sirot L."/>
            <person name="Sirota M."/>
            <person name="Sisneros N.B."/>
            <person name="Smith C.D."/>
            <person name="Smith T.F."/>
            <person name="Spieth J."/>
            <person name="Stage D.E."/>
            <person name="Stark A."/>
            <person name="Stephan W."/>
            <person name="Strausberg R.L."/>
            <person name="Strempel S."/>
            <person name="Sturgill D."/>
            <person name="Sutton G."/>
            <person name="Sutton G.G."/>
            <person name="Tao W."/>
            <person name="Teichmann S."/>
            <person name="Tobari Y.N."/>
            <person name="Tomimura Y."/>
            <person name="Tsolas J.M."/>
            <person name="Valente V.L."/>
            <person name="Venter E."/>
            <person name="Venter J.C."/>
            <person name="Vicario S."/>
            <person name="Vieira F.G."/>
            <person name="Vilella A.J."/>
            <person name="Villasante A."/>
            <person name="Walenz B."/>
            <person name="Wang J."/>
            <person name="Wasserman M."/>
            <person name="Watts T."/>
            <person name="Wilson D."/>
            <person name="Wilson R.K."/>
            <person name="Wing R.A."/>
            <person name="Wolfner M.F."/>
            <person name="Wong A."/>
            <person name="Wong G.K."/>
            <person name="Wu C.I."/>
            <person name="Wu G."/>
            <person name="Yamamoto D."/>
            <person name="Yang H.P."/>
            <person name="Yang S.P."/>
            <person name="Yorke J.A."/>
            <person name="Yoshida K."/>
            <person name="Zdobnov E."/>
            <person name="Zhang P."/>
            <person name="Zhang Y."/>
            <person name="Zimin A.V."/>
            <person name="Baldwin J."/>
            <person name="Abdouelleil A."/>
            <person name="Abdulkadir J."/>
            <person name="Abebe A."/>
            <person name="Abera B."/>
            <person name="Abreu J."/>
            <person name="Acer S.C."/>
            <person name="Aftuck L."/>
            <person name="Alexander A."/>
            <person name="An P."/>
            <person name="Anderson E."/>
            <person name="Anderson S."/>
            <person name="Arachi H."/>
            <person name="Azer M."/>
            <person name="Bachantsang P."/>
            <person name="Barry A."/>
            <person name="Bayul T."/>
            <person name="Berlin A."/>
            <person name="Bessette D."/>
            <person name="Bloom T."/>
            <person name="Blye J."/>
            <person name="Boguslavskiy L."/>
            <person name="Bonnet C."/>
            <person name="Boukhgalter B."/>
            <person name="Bourzgui I."/>
            <person name="Brown A."/>
            <person name="Cahill P."/>
            <person name="Channer S."/>
            <person name="Cheshatsang Y."/>
            <person name="Chuda L."/>
            <person name="Citroen M."/>
            <person name="Collymore A."/>
            <person name="Cooke P."/>
            <person name="Costello M."/>
            <person name="D'Aco K."/>
            <person name="Daza R."/>
            <person name="De Haan G."/>
            <person name="DeGray S."/>
            <person name="DeMaso C."/>
            <person name="Dhargay N."/>
            <person name="Dooley K."/>
            <person name="Dooley E."/>
            <person name="Doricent M."/>
            <person name="Dorje P."/>
            <person name="Dorjee K."/>
            <person name="Dupes A."/>
            <person name="Elong R."/>
            <person name="Falk J."/>
            <person name="Farina A."/>
            <person name="Faro S."/>
            <person name="Ferguson D."/>
            <person name="Fisher S."/>
            <person name="Foley C.D."/>
            <person name="Franke A."/>
            <person name="Friedrich D."/>
            <person name="Gadbois L."/>
            <person name="Gearin G."/>
            <person name="Gearin C.R."/>
            <person name="Giannoukos G."/>
            <person name="Goode T."/>
            <person name="Graham J."/>
            <person name="Grandbois E."/>
            <person name="Grewal S."/>
            <person name="Gyaltsen K."/>
            <person name="Hafez N."/>
            <person name="Hagos B."/>
            <person name="Hall J."/>
            <person name="Henson C."/>
            <person name="Hollinger A."/>
            <person name="Honan T."/>
            <person name="Huard M.D."/>
            <person name="Hughes L."/>
            <person name="Hurhula B."/>
            <person name="Husby M.E."/>
            <person name="Kamat A."/>
            <person name="Kanga B."/>
            <person name="Kashin S."/>
            <person name="Khazanovich D."/>
            <person name="Kisner P."/>
            <person name="Lance K."/>
            <person name="Lara M."/>
            <person name="Lee W."/>
            <person name="Lennon N."/>
            <person name="Letendre F."/>
            <person name="LeVine R."/>
            <person name="Lipovsky A."/>
            <person name="Liu X."/>
            <person name="Liu J."/>
            <person name="Liu S."/>
            <person name="Lokyitsang T."/>
            <person name="Lokyitsang Y."/>
            <person name="Lubonja R."/>
            <person name="Lui A."/>
            <person name="MacDonald P."/>
            <person name="Magnisalis V."/>
            <person name="Maru K."/>
            <person name="Matthews C."/>
            <person name="McCusker W."/>
            <person name="McDonough S."/>
            <person name="Mehta T."/>
            <person name="Meldrim J."/>
            <person name="Meneus L."/>
            <person name="Mihai O."/>
            <person name="Mihalev A."/>
            <person name="Mihova T."/>
            <person name="Mittelman R."/>
            <person name="Mlenga V."/>
            <person name="Montmayeur A."/>
            <person name="Mulrain L."/>
            <person name="Navidi A."/>
            <person name="Naylor J."/>
            <person name="Negash T."/>
            <person name="Nguyen T."/>
            <person name="Nguyen N."/>
            <person name="Nicol R."/>
            <person name="Norbu C."/>
            <person name="Norbu N."/>
            <person name="Novod N."/>
            <person name="O'Neill B."/>
            <person name="Osman S."/>
            <person name="Markiewicz E."/>
            <person name="Oyono O.L."/>
            <person name="Patti C."/>
            <person name="Phunkhang P."/>
            <person name="Pierre F."/>
            <person name="Priest M."/>
            <person name="Raghuraman S."/>
            <person name="Rege F."/>
            <person name="Reyes R."/>
            <person name="Rise C."/>
            <person name="Rogov P."/>
            <person name="Ross K."/>
            <person name="Ryan E."/>
            <person name="Settipalli S."/>
            <person name="Shea T."/>
            <person name="Sherpa N."/>
            <person name="Shi L."/>
            <person name="Shih D."/>
            <person name="Sparrow T."/>
            <person name="Spaulding J."/>
            <person name="Stalker J."/>
            <person name="Stange-Thomann N."/>
            <person name="Stavropoulos S."/>
            <person name="Stone C."/>
            <person name="Strader C."/>
            <person name="Tesfaye S."/>
            <person name="Thomson T."/>
            <person name="Thoulutsang Y."/>
            <person name="Thoulutsang D."/>
            <person name="Topham K."/>
            <person name="Topping I."/>
            <person name="Tsamla T."/>
            <person name="Vassiliev H."/>
            <person name="Vo A."/>
            <person name="Wangchuk T."/>
            <person name="Wangdi T."/>
            <person name="Weiand M."/>
            <person name="Wilkinson J."/>
            <person name="Wilson A."/>
            <person name="Yadav S."/>
            <person name="Young G."/>
            <person name="Yu Q."/>
            <person name="Zembek L."/>
            <person name="Zhong D."/>
            <person name="Zimmer A."/>
            <person name="Zwirko Z."/>
            <person name="Jaffe D.B."/>
            <person name="Alvarez P."/>
            <person name="Brockman W."/>
            <person name="Butler J."/>
            <person name="Chin C."/>
            <person name="Gnerre S."/>
            <person name="Grabherr M."/>
            <person name="Kleber M."/>
            <person name="Mauceli E."/>
            <person name="MacCallum I."/>
        </authorList>
    </citation>
    <scope>NUCLEOTIDE SEQUENCE [LARGE SCALE GENOMIC DNA]</scope>
    <source>
        <strain evidence="25">white501</strain>
    </source>
</reference>
<keyword evidence="12" id="KW-0735">Signal-anchor</keyword>
<evidence type="ECO:0000256" key="10">
    <source>
        <dbReference type="ARBA" id="ARBA00022723"/>
    </source>
</evidence>
<evidence type="ECO:0000256" key="2">
    <source>
        <dbReference type="ARBA" id="ARBA00004606"/>
    </source>
</evidence>
<keyword evidence="14" id="KW-0472">Membrane</keyword>
<evidence type="ECO:0000313" key="24">
    <source>
        <dbReference type="EMBL" id="EDX08742.1"/>
    </source>
</evidence>
<evidence type="ECO:0000256" key="1">
    <source>
        <dbReference type="ARBA" id="ARBA00001936"/>
    </source>
</evidence>
<evidence type="ECO:0000256" key="13">
    <source>
        <dbReference type="ARBA" id="ARBA00022989"/>
    </source>
</evidence>
<feature type="domain" description="Fringe-like glycosyltransferase" evidence="23">
    <location>
        <begin position="64"/>
        <end position="228"/>
    </location>
</feature>
<evidence type="ECO:0000256" key="9">
    <source>
        <dbReference type="ARBA" id="ARBA00022692"/>
    </source>
</evidence>
<dbReference type="PANTHER" id="PTHR23033">
    <property type="entry name" value="BETA1,3-GALACTOSYLTRANSFERASE"/>
    <property type="match status" value="1"/>
</dbReference>
<evidence type="ECO:0000256" key="5">
    <source>
        <dbReference type="ARBA" id="ARBA00011748"/>
    </source>
</evidence>
<dbReference type="EMBL" id="CM000363">
    <property type="protein sequence ID" value="EDX08742.1"/>
    <property type="molecule type" value="Genomic_DNA"/>
</dbReference>
<sequence length="333" mass="39007">MYRNILCLALGLIIGIQLTDFLEYFQLTDSQFASTAITQLEEGATPQLATEEELALWLQNETRVLCMVLTLPKNHQSRVRRVKGTWGRRCNKLIFISSQEDRELGVIDVGVPEERNNLYLKMRKALEYVYRNHGEDYDWFLKADDDTFVIMENLRFMLYPYDPEAALYFGHRFRTTFPQGYMSGGAGYVMSRDALRRLNLFAFNNSQFCPINNNSEDRQIGFCLQNVGVVAGDSRDEEGRDRFLPLSLKFMLPTFPTDNWLPKLTFRSDCCAASAISFHYVKDFEFELFEFFLYYLRVFGLHRTPRALPSRLGFRQMNERLQHWSQQVTDNKN</sequence>
<organism evidence="24 25">
    <name type="scientific">Drosophila simulans</name>
    <name type="common">Fruit fly</name>
    <dbReference type="NCBI Taxonomy" id="7240"/>
    <lineage>
        <taxon>Eukaryota</taxon>
        <taxon>Metazoa</taxon>
        <taxon>Ecdysozoa</taxon>
        <taxon>Arthropoda</taxon>
        <taxon>Hexapoda</taxon>
        <taxon>Insecta</taxon>
        <taxon>Pterygota</taxon>
        <taxon>Neoptera</taxon>
        <taxon>Endopterygota</taxon>
        <taxon>Diptera</taxon>
        <taxon>Brachycera</taxon>
        <taxon>Muscomorpha</taxon>
        <taxon>Ephydroidea</taxon>
        <taxon>Drosophilidae</taxon>
        <taxon>Drosophila</taxon>
        <taxon>Sophophora</taxon>
    </lineage>
</organism>
<evidence type="ECO:0000256" key="22">
    <source>
        <dbReference type="ARBA" id="ARBA00059245"/>
    </source>
</evidence>
<comment type="subcellular location">
    <subcellularLocation>
        <location evidence="2">Membrane</location>
        <topology evidence="2">Single-pass type II membrane protein</topology>
    </subcellularLocation>
</comment>
<dbReference type="EC" id="2.4.1.122" evidence="6"/>
<proteinExistence type="inferred from homology"/>
<evidence type="ECO:0000256" key="3">
    <source>
        <dbReference type="ARBA" id="ARBA00004922"/>
    </source>
</evidence>
<dbReference type="GO" id="GO:0030145">
    <property type="term" value="F:manganese ion binding"/>
    <property type="evidence" value="ECO:0007669"/>
    <property type="project" value="UniProtKB-ARBA"/>
</dbReference>
<evidence type="ECO:0000256" key="6">
    <source>
        <dbReference type="ARBA" id="ARBA00012557"/>
    </source>
</evidence>
<comment type="cofactor">
    <cofactor evidence="1">
        <name>Mn(2+)</name>
        <dbReference type="ChEBI" id="CHEBI:29035"/>
    </cofactor>
</comment>
<dbReference type="PANTHER" id="PTHR23033:SF14">
    <property type="entry name" value="GLYCOPROTEIN-N-ACETYLGALACTOSAMINE 3-BETA-GALACTOSYLTRANSFERASE 1-RELATED"/>
    <property type="match status" value="1"/>
</dbReference>
<evidence type="ECO:0000256" key="19">
    <source>
        <dbReference type="ARBA" id="ARBA00041226"/>
    </source>
</evidence>
<dbReference type="Pfam" id="PF02434">
    <property type="entry name" value="Fringe"/>
    <property type="match status" value="1"/>
</dbReference>
<evidence type="ECO:0000256" key="4">
    <source>
        <dbReference type="ARBA" id="ARBA00006462"/>
    </source>
</evidence>
<comment type="function">
    <text evidence="22">Glycosyltransferase that generates the core 1 O-glycan Gal-beta1-3GalNAc-alpha1-Ser/Thr (T antigen), which is a precursor for many extended O-glycans in glycoproteins.</text>
</comment>
<keyword evidence="15" id="KW-1015">Disulfide bond</keyword>
<comment type="pathway">
    <text evidence="3">Protein modification; protein glycosylation.</text>
</comment>
<keyword evidence="17" id="KW-0464">Manganese</keyword>
<dbReference type="UniPathway" id="UPA00378"/>
<name>B4QLG9_DROSI</name>
<dbReference type="STRING" id="7240.B4QLG9"/>
<keyword evidence="13" id="KW-1133">Transmembrane helix</keyword>
<dbReference type="InterPro" id="IPR026050">
    <property type="entry name" value="C1GALT1/C1GALT1_chp1"/>
</dbReference>
<keyword evidence="11" id="KW-0547">Nucleotide-binding</keyword>
<dbReference type="HOGENOM" id="CLU_035857_0_0_1"/>
<evidence type="ECO:0000256" key="12">
    <source>
        <dbReference type="ARBA" id="ARBA00022968"/>
    </source>
</evidence>
<dbReference type="AlphaFoldDB" id="B4QLG9"/>
<dbReference type="GO" id="GO:0016020">
    <property type="term" value="C:membrane"/>
    <property type="evidence" value="ECO:0007669"/>
    <property type="project" value="UniProtKB-SubCell"/>
</dbReference>
<dbReference type="GO" id="GO:0000166">
    <property type="term" value="F:nucleotide binding"/>
    <property type="evidence" value="ECO:0007669"/>
    <property type="project" value="UniProtKB-KW"/>
</dbReference>
<evidence type="ECO:0000256" key="7">
    <source>
        <dbReference type="ARBA" id="ARBA00022676"/>
    </source>
</evidence>